<dbReference type="InterPro" id="IPR032675">
    <property type="entry name" value="LRR_dom_sf"/>
</dbReference>
<keyword evidence="3" id="KW-0611">Plant defense</keyword>
<dbReference type="InterPro" id="IPR027417">
    <property type="entry name" value="P-loop_NTPase"/>
</dbReference>
<name>A0AAD7LS16_QUISA</name>
<gene>
    <name evidence="5" type="ORF">O6P43_018393</name>
</gene>
<dbReference type="PRINTS" id="PR00364">
    <property type="entry name" value="DISEASERSIST"/>
</dbReference>
<dbReference type="Pfam" id="PF23598">
    <property type="entry name" value="LRR_14"/>
    <property type="match status" value="1"/>
</dbReference>
<comment type="similarity">
    <text evidence="1">Belongs to the disease resistance NB-LRR family.</text>
</comment>
<dbReference type="Gene3D" id="1.10.10.10">
    <property type="entry name" value="Winged helix-like DNA-binding domain superfamily/Winged helix DNA-binding domain"/>
    <property type="match status" value="1"/>
</dbReference>
<proteinExistence type="inferred from homology"/>
<dbReference type="Proteomes" id="UP001163823">
    <property type="component" value="Chromosome 7"/>
</dbReference>
<feature type="domain" description="RPW8" evidence="4">
    <location>
        <begin position="1"/>
        <end position="151"/>
    </location>
</feature>
<dbReference type="InterPro" id="IPR002182">
    <property type="entry name" value="NB-ARC"/>
</dbReference>
<keyword evidence="6" id="KW-1185">Reference proteome</keyword>
<comment type="caution">
    <text evidence="5">The sequence shown here is derived from an EMBL/GenBank/DDBJ whole genome shotgun (WGS) entry which is preliminary data.</text>
</comment>
<dbReference type="SUPFAM" id="SSF52540">
    <property type="entry name" value="P-loop containing nucleoside triphosphate hydrolases"/>
    <property type="match status" value="1"/>
</dbReference>
<dbReference type="InterPro" id="IPR008808">
    <property type="entry name" value="Powdery_mildew-R_dom"/>
</dbReference>
<dbReference type="InterPro" id="IPR036388">
    <property type="entry name" value="WH-like_DNA-bd_sf"/>
</dbReference>
<evidence type="ECO:0000256" key="3">
    <source>
        <dbReference type="ARBA" id="ARBA00022821"/>
    </source>
</evidence>
<dbReference type="SUPFAM" id="SSF52058">
    <property type="entry name" value="L domain-like"/>
    <property type="match status" value="1"/>
</dbReference>
<dbReference type="Pfam" id="PF00931">
    <property type="entry name" value="NB-ARC"/>
    <property type="match status" value="1"/>
</dbReference>
<dbReference type="PROSITE" id="PS51153">
    <property type="entry name" value="RPW8"/>
    <property type="match status" value="1"/>
</dbReference>
<dbReference type="GO" id="GO:0043531">
    <property type="term" value="F:ADP binding"/>
    <property type="evidence" value="ECO:0007669"/>
    <property type="project" value="InterPro"/>
</dbReference>
<keyword evidence="2" id="KW-0677">Repeat</keyword>
<dbReference type="AlphaFoldDB" id="A0AAD7LS16"/>
<dbReference type="InterPro" id="IPR055414">
    <property type="entry name" value="LRR_R13L4/SHOC2-like"/>
</dbReference>
<dbReference type="Gene3D" id="1.10.8.430">
    <property type="entry name" value="Helical domain of apoptotic protease-activating factors"/>
    <property type="match status" value="1"/>
</dbReference>
<dbReference type="EMBL" id="JARAOO010000007">
    <property type="protein sequence ID" value="KAJ7963274.1"/>
    <property type="molecule type" value="Genomic_DNA"/>
</dbReference>
<dbReference type="InterPro" id="IPR042197">
    <property type="entry name" value="Apaf_helical"/>
</dbReference>
<evidence type="ECO:0000313" key="6">
    <source>
        <dbReference type="Proteomes" id="UP001163823"/>
    </source>
</evidence>
<dbReference type="PANTHER" id="PTHR36766:SF3">
    <property type="entry name" value="RPW8 DOMAIN-CONTAINING PROTEIN"/>
    <property type="match status" value="1"/>
</dbReference>
<dbReference type="GO" id="GO:0006952">
    <property type="term" value="P:defense response"/>
    <property type="evidence" value="ECO:0007669"/>
    <property type="project" value="UniProtKB-KW"/>
</dbReference>
<dbReference type="Gene3D" id="3.80.10.10">
    <property type="entry name" value="Ribonuclease Inhibitor"/>
    <property type="match status" value="2"/>
</dbReference>
<dbReference type="PANTHER" id="PTHR36766">
    <property type="entry name" value="PLANT BROAD-SPECTRUM MILDEW RESISTANCE PROTEIN RPW8"/>
    <property type="match status" value="1"/>
</dbReference>
<evidence type="ECO:0000256" key="2">
    <source>
        <dbReference type="ARBA" id="ARBA00022737"/>
    </source>
</evidence>
<dbReference type="Gene3D" id="3.40.50.300">
    <property type="entry name" value="P-loop containing nucleotide triphosphate hydrolases"/>
    <property type="match status" value="1"/>
</dbReference>
<evidence type="ECO:0000313" key="5">
    <source>
        <dbReference type="EMBL" id="KAJ7963274.1"/>
    </source>
</evidence>
<organism evidence="5 6">
    <name type="scientific">Quillaja saponaria</name>
    <name type="common">Soap bark tree</name>
    <dbReference type="NCBI Taxonomy" id="32244"/>
    <lineage>
        <taxon>Eukaryota</taxon>
        <taxon>Viridiplantae</taxon>
        <taxon>Streptophyta</taxon>
        <taxon>Embryophyta</taxon>
        <taxon>Tracheophyta</taxon>
        <taxon>Spermatophyta</taxon>
        <taxon>Magnoliopsida</taxon>
        <taxon>eudicotyledons</taxon>
        <taxon>Gunneridae</taxon>
        <taxon>Pentapetalae</taxon>
        <taxon>rosids</taxon>
        <taxon>fabids</taxon>
        <taxon>Fabales</taxon>
        <taxon>Quillajaceae</taxon>
        <taxon>Quillaja</taxon>
    </lineage>
</organism>
<evidence type="ECO:0000256" key="1">
    <source>
        <dbReference type="ARBA" id="ARBA00008894"/>
    </source>
</evidence>
<sequence length="821" mass="93579">MALSIVEGAVAGAVFGELLSAVLEVKDKIFPFNPSLKKLKSTIESIAPVIEEIHKYDEYLDSRKEDLEKLIKLMQEGKELVRKCSKIRWWNSWSKSHYRKKLCELDEAIEQFFKLDLADLMDRDALKISVKVKEMQSQIISSGVTERMEALSAPPQPPEFTVGLNGHVEVLKGRLLNSGVSVIVITAPGGMGKTTLAKMLCWDNEIKDKFGDNIFYLTLSKTPNFKLIAQHLLQHKGAKVREFISDDDAINELSNLLTEIGEKPILLVLDDIWSGSESFLEKLVLPLSDYKILVTSRFAFQKFGNPYYLTPLGNEDATTLLYHSAPLLERDSNIHEDLVRKIVKHCAGFPLALLLVGGSLYQNPEAFSESSVKEWSKGHYTVDSNVGFLDHLENLVDVLETEPIIKECFMDLSLFPEDQHIPVAALVDMWAELYKLDEDGVMAMANIYELHTRNLAAEIVVTRSFSGDMNKNYSDRFVIQHDLLHEVAIKQCSQEPVDMRQRLIIDIIENDPPDWWTNGNKLKVTARILSISTGDKFTPNWCNIEPTEVEVLVLNLQTQNYKLPLFMEKMNKVKVLIVTNYNYSNVEFKNFELIGSLCNLRRMILQKVSVPFFRRLNNLKKLSLFMCDVSRAFERDSHMISDSLRNLMEINVDNCTGVMELMVGLCYSVYLKKLCITNCHKLSALHEQIGNLVNLEVLRLSSCTYLVALPYSIRWLHNLSILDLSGCISLAEFPEDFCRLHSLSILDISDCISLRKLPEDFGELSSLKKLYMMHCTRIWELPSSVMDLENLNVVICDEETAALWEQFKPVLENLKVEVPKS</sequence>
<evidence type="ECO:0000259" key="4">
    <source>
        <dbReference type="PROSITE" id="PS51153"/>
    </source>
</evidence>
<reference evidence="5" key="1">
    <citation type="journal article" date="2023" name="Science">
        <title>Elucidation of the pathway for biosynthesis of saponin adjuvants from the soapbark tree.</title>
        <authorList>
            <person name="Reed J."/>
            <person name="Orme A."/>
            <person name="El-Demerdash A."/>
            <person name="Owen C."/>
            <person name="Martin L.B.B."/>
            <person name="Misra R.C."/>
            <person name="Kikuchi S."/>
            <person name="Rejzek M."/>
            <person name="Martin A.C."/>
            <person name="Harkess A."/>
            <person name="Leebens-Mack J."/>
            <person name="Louveau T."/>
            <person name="Stephenson M.J."/>
            <person name="Osbourn A."/>
        </authorList>
    </citation>
    <scope>NUCLEOTIDE SEQUENCE</scope>
    <source>
        <strain evidence="5">S10</strain>
    </source>
</reference>
<accession>A0AAD7LS16</accession>
<dbReference type="KEGG" id="qsa:O6P43_018393"/>
<dbReference type="Pfam" id="PF05659">
    <property type="entry name" value="RPW8"/>
    <property type="match status" value="1"/>
</dbReference>
<protein>
    <submittedName>
        <fullName evidence="5">Disease resistance protein</fullName>
    </submittedName>
</protein>